<evidence type="ECO:0008006" key="4">
    <source>
        <dbReference type="Google" id="ProtNLM"/>
    </source>
</evidence>
<proteinExistence type="predicted"/>
<organism evidence="2 3">
    <name type="scientific">Saccharolobus islandicus (strain L.S.2.15 / Lassen #1)</name>
    <name type="common">Sulfolobus islandicus</name>
    <dbReference type="NCBI Taxonomy" id="429572"/>
    <lineage>
        <taxon>Archaea</taxon>
        <taxon>Thermoproteota</taxon>
        <taxon>Thermoprotei</taxon>
        <taxon>Sulfolobales</taxon>
        <taxon>Sulfolobaceae</taxon>
        <taxon>Saccharolobus</taxon>
    </lineage>
</organism>
<protein>
    <recommendedName>
        <fullName evidence="4">Transcriptional regulator</fullName>
    </recommendedName>
</protein>
<evidence type="ECO:0000256" key="1">
    <source>
        <dbReference type="SAM" id="Phobius"/>
    </source>
</evidence>
<keyword evidence="1" id="KW-0812">Transmembrane</keyword>
<dbReference type="InterPro" id="IPR036390">
    <property type="entry name" value="WH_DNA-bd_sf"/>
</dbReference>
<dbReference type="Gene3D" id="1.10.10.10">
    <property type="entry name" value="Winged helix-like DNA-binding domain superfamily/Winged helix DNA-binding domain"/>
    <property type="match status" value="1"/>
</dbReference>
<dbReference type="Proteomes" id="UP000001747">
    <property type="component" value="Chromosome"/>
</dbReference>
<evidence type="ECO:0000313" key="3">
    <source>
        <dbReference type="Proteomes" id="UP000001747"/>
    </source>
</evidence>
<dbReference type="KEGG" id="sis:LS215_2333"/>
<dbReference type="Pfam" id="PF13412">
    <property type="entry name" value="HTH_24"/>
    <property type="match status" value="1"/>
</dbReference>
<reference evidence="2 3" key="1">
    <citation type="journal article" date="2009" name="Proc. Natl. Acad. Sci. U.S.A.">
        <title>Biogeography of the Sulfolobus islandicus pan-genome.</title>
        <authorList>
            <person name="Reno M.L."/>
            <person name="Held N.L."/>
            <person name="Fields C.J."/>
            <person name="Burke P.V."/>
            <person name="Whitaker R.J."/>
        </authorList>
    </citation>
    <scope>NUCLEOTIDE SEQUENCE [LARGE SCALE GENOMIC DNA]</scope>
    <source>
        <strain evidence="3">L.S.2.15 / Lassen #1</strain>
    </source>
</reference>
<dbReference type="SUPFAM" id="SSF46785">
    <property type="entry name" value="Winged helix' DNA-binding domain"/>
    <property type="match status" value="1"/>
</dbReference>
<feature type="transmembrane region" description="Helical" evidence="1">
    <location>
        <begin position="32"/>
        <end position="54"/>
    </location>
</feature>
<dbReference type="HOGENOM" id="CLU_078469_2_1_2"/>
<dbReference type="OrthoDB" id="56972at2157"/>
<keyword evidence="1" id="KW-0472">Membrane</keyword>
<dbReference type="RefSeq" id="WP_012714245.1">
    <property type="nucleotide sequence ID" value="NC_012589.1"/>
</dbReference>
<dbReference type="GeneID" id="7798316"/>
<dbReference type="EMBL" id="CP001399">
    <property type="protein sequence ID" value="ACP36316.1"/>
    <property type="molecule type" value="Genomic_DNA"/>
</dbReference>
<evidence type="ECO:0000313" key="2">
    <source>
        <dbReference type="EMBL" id="ACP36316.1"/>
    </source>
</evidence>
<name>C3MKE5_SACI2</name>
<dbReference type="InterPro" id="IPR036388">
    <property type="entry name" value="WH-like_DNA-bd_sf"/>
</dbReference>
<dbReference type="AlphaFoldDB" id="C3MKE5"/>
<gene>
    <name evidence="2" type="ordered locus">LS215_2333</name>
</gene>
<accession>C3MKE5</accession>
<sequence length="265" mass="30891">MKDTFFQLSYLITKLLKVIIQINNSVYKVYKLYNYSVTITLISMIYKLYSLLLLMSETSSENKIILFIKKNGPSTLQEIADNLGITKMGAYKHIVKLERKGLISRKVIKKEIGRPTYVFDLTESGKLYFTNSDSLILLKFLDYIKREGKDQIVIKFLKDRFKSLYNEYKDKLDKKELDEKVEILGKLRTSEGYMAEVKKCGNSFELIEFNCPIYRIASLFGEACSMERDLFSKVLDAEVENSHRQVNNSNVCRFIIKPKSKVFYS</sequence>
<keyword evidence="1" id="KW-1133">Transmembrane helix</keyword>